<dbReference type="Proteomes" id="UP000000763">
    <property type="component" value="Chromosome 8"/>
</dbReference>
<reference evidence="3" key="2">
    <citation type="submission" date="2002-07" db="EMBL/GenBank/DDBJ databases">
        <title>Oryza sativa nipponbare(GA3) genomic DNA, chromosome 8, PAC clone:P0473D02.</title>
        <authorList>
            <person name="Sasaki T."/>
            <person name="Matsumoto T."/>
            <person name="Katayose Y."/>
        </authorList>
    </citation>
    <scope>NUCLEOTIDE SEQUENCE</scope>
</reference>
<feature type="compositionally biased region" description="Basic and acidic residues" evidence="1">
    <location>
        <begin position="59"/>
        <end position="70"/>
    </location>
</feature>
<accession>A0A0P0XBK3</accession>
<evidence type="ECO:0000313" key="4">
    <source>
        <dbReference type="Proteomes" id="UP000000763"/>
    </source>
</evidence>
<sequence>MGCRWRRTRSLATSSGVAAGVELPAWHGCGWRTQPLRRRAPAWCGAWTAEDMAAGDEPGEGRGGRGRDRQQQAWCGAWQQRTRPSATSSDVGRGRRRMQPSATTSDMRRGQRRTRLPAMTPDIGRGGWGHWQ</sequence>
<dbReference type="EMBL" id="AP003911">
    <property type="protein sequence ID" value="BAD11588.1"/>
    <property type="molecule type" value="Genomic_DNA"/>
</dbReference>
<evidence type="ECO:0000313" key="3">
    <source>
        <dbReference type="EMBL" id="BAD13175.1"/>
    </source>
</evidence>
<protein>
    <submittedName>
        <fullName evidence="3">Uncharacterized protein</fullName>
    </submittedName>
</protein>
<proteinExistence type="predicted"/>
<reference evidence="4" key="3">
    <citation type="journal article" date="2005" name="Nature">
        <title>The map-based sequence of the rice genome.</title>
        <authorList>
            <consortium name="International rice genome sequencing project (IRGSP)"/>
            <person name="Matsumoto T."/>
            <person name="Wu J."/>
            <person name="Kanamori H."/>
            <person name="Katayose Y."/>
            <person name="Fujisawa M."/>
            <person name="Namiki N."/>
            <person name="Mizuno H."/>
            <person name="Yamamoto K."/>
            <person name="Antonio B.A."/>
            <person name="Baba T."/>
            <person name="Sakata K."/>
            <person name="Nagamura Y."/>
            <person name="Aoki H."/>
            <person name="Arikawa K."/>
            <person name="Arita K."/>
            <person name="Bito T."/>
            <person name="Chiden Y."/>
            <person name="Fujitsuka N."/>
            <person name="Fukunaka R."/>
            <person name="Hamada M."/>
            <person name="Harada C."/>
            <person name="Hayashi A."/>
            <person name="Hijishita S."/>
            <person name="Honda M."/>
            <person name="Hosokawa S."/>
            <person name="Ichikawa Y."/>
            <person name="Idonuma A."/>
            <person name="Iijima M."/>
            <person name="Ikeda M."/>
            <person name="Ikeno M."/>
            <person name="Ito K."/>
            <person name="Ito S."/>
            <person name="Ito T."/>
            <person name="Ito Y."/>
            <person name="Ito Y."/>
            <person name="Iwabuchi A."/>
            <person name="Kamiya K."/>
            <person name="Karasawa W."/>
            <person name="Kurita K."/>
            <person name="Katagiri S."/>
            <person name="Kikuta A."/>
            <person name="Kobayashi H."/>
            <person name="Kobayashi N."/>
            <person name="Machita K."/>
            <person name="Maehara T."/>
            <person name="Masukawa M."/>
            <person name="Mizubayashi T."/>
            <person name="Mukai Y."/>
            <person name="Nagasaki H."/>
            <person name="Nagata Y."/>
            <person name="Naito S."/>
            <person name="Nakashima M."/>
            <person name="Nakama Y."/>
            <person name="Nakamichi Y."/>
            <person name="Nakamura M."/>
            <person name="Meguro A."/>
            <person name="Negishi M."/>
            <person name="Ohta I."/>
            <person name="Ohta T."/>
            <person name="Okamoto M."/>
            <person name="Ono N."/>
            <person name="Saji S."/>
            <person name="Sakaguchi M."/>
            <person name="Sakai K."/>
            <person name="Shibata M."/>
            <person name="Shimokawa T."/>
            <person name="Song J."/>
            <person name="Takazaki Y."/>
            <person name="Terasawa K."/>
            <person name="Tsugane M."/>
            <person name="Tsuji K."/>
            <person name="Ueda S."/>
            <person name="Waki K."/>
            <person name="Yamagata H."/>
            <person name="Yamamoto M."/>
            <person name="Yamamoto S."/>
            <person name="Yamane H."/>
            <person name="Yoshiki S."/>
            <person name="Yoshihara R."/>
            <person name="Yukawa K."/>
            <person name="Zhong H."/>
            <person name="Yano M."/>
            <person name="Yuan Q."/>
            <person name="Ouyang S."/>
            <person name="Liu J."/>
            <person name="Jones K.M."/>
            <person name="Gansberger K."/>
            <person name="Moffat K."/>
            <person name="Hill J."/>
            <person name="Bera J."/>
            <person name="Fadrosh D."/>
            <person name="Jin S."/>
            <person name="Johri S."/>
            <person name="Kim M."/>
            <person name="Overton L."/>
            <person name="Reardon M."/>
            <person name="Tsitrin T."/>
            <person name="Vuong H."/>
            <person name="Weaver B."/>
            <person name="Ciecko A."/>
            <person name="Tallon L."/>
            <person name="Jackson J."/>
            <person name="Pai G."/>
            <person name="Aken S.V."/>
            <person name="Utterback T."/>
            <person name="Reidmuller S."/>
            <person name="Feldblyum T."/>
            <person name="Hsiao J."/>
            <person name="Zismann V."/>
            <person name="Iobst S."/>
            <person name="de Vazeille A.R."/>
            <person name="Buell C.R."/>
            <person name="Ying K."/>
            <person name="Li Y."/>
            <person name="Lu T."/>
            <person name="Huang Y."/>
            <person name="Zhao Q."/>
            <person name="Feng Q."/>
            <person name="Zhang L."/>
            <person name="Zhu J."/>
            <person name="Weng Q."/>
            <person name="Mu J."/>
            <person name="Lu Y."/>
            <person name="Fan D."/>
            <person name="Liu Y."/>
            <person name="Guan J."/>
            <person name="Zhang Y."/>
            <person name="Yu S."/>
            <person name="Liu X."/>
            <person name="Zhang Y."/>
            <person name="Hong G."/>
            <person name="Han B."/>
            <person name="Choisne N."/>
            <person name="Demange N."/>
            <person name="Orjeda G."/>
            <person name="Samain S."/>
            <person name="Cattolico L."/>
            <person name="Pelletier E."/>
            <person name="Couloux A."/>
            <person name="Segurens B."/>
            <person name="Wincker P."/>
            <person name="D'Hont A."/>
            <person name="Scarpelli C."/>
            <person name="Weissenbach J."/>
            <person name="Salanoubat M."/>
            <person name="Quetier F."/>
            <person name="Yu Y."/>
            <person name="Kim H.R."/>
            <person name="Rambo T."/>
            <person name="Currie J."/>
            <person name="Collura K."/>
            <person name="Luo M."/>
            <person name="Yang T."/>
            <person name="Ammiraju J.S.S."/>
            <person name="Engler F."/>
            <person name="Soderlund C."/>
            <person name="Wing R.A."/>
            <person name="Palmer L.E."/>
            <person name="de la Bastide M."/>
            <person name="Spiegel L."/>
            <person name="Nascimento L."/>
            <person name="Zutavern T."/>
            <person name="O'Shaughnessy A."/>
            <person name="Dike S."/>
            <person name="Dedhia N."/>
            <person name="Preston R."/>
            <person name="Balija V."/>
            <person name="McCombie W.R."/>
            <person name="Chow T."/>
            <person name="Chen H."/>
            <person name="Chung M."/>
            <person name="Chen C."/>
            <person name="Shaw J."/>
            <person name="Wu H."/>
            <person name="Hsiao K."/>
            <person name="Chao Y."/>
            <person name="Chu M."/>
            <person name="Cheng C."/>
            <person name="Hour A."/>
            <person name="Lee P."/>
            <person name="Lin S."/>
            <person name="Lin Y."/>
            <person name="Liou J."/>
            <person name="Liu S."/>
            <person name="Hsing Y."/>
            <person name="Raghuvanshi S."/>
            <person name="Mohanty A."/>
            <person name="Bharti A.K."/>
            <person name="Gaur A."/>
            <person name="Gupta V."/>
            <person name="Kumar D."/>
            <person name="Ravi V."/>
            <person name="Vij S."/>
            <person name="Kapur A."/>
            <person name="Khurana P."/>
            <person name="Khurana P."/>
            <person name="Khurana J.P."/>
            <person name="Tyagi A.K."/>
            <person name="Gaikwad K."/>
            <person name="Singh A."/>
            <person name="Dalal V."/>
            <person name="Srivastava S."/>
            <person name="Dixit A."/>
            <person name="Pal A.K."/>
            <person name="Ghazi I.A."/>
            <person name="Yadav M."/>
            <person name="Pandit A."/>
            <person name="Bhargava A."/>
            <person name="Sureshbabu K."/>
            <person name="Batra K."/>
            <person name="Sharma T.R."/>
            <person name="Mohapatra T."/>
            <person name="Singh N.K."/>
            <person name="Messing J."/>
            <person name="Nelson A.B."/>
            <person name="Fuks G."/>
            <person name="Kavchok S."/>
            <person name="Keizer G."/>
            <person name="Linton E."/>
            <person name="Llaca V."/>
            <person name="Song R."/>
            <person name="Tanyolac B."/>
            <person name="Young S."/>
            <person name="Ho-Il K."/>
            <person name="Hahn J.H."/>
            <person name="Sangsakoo G."/>
            <person name="Vanavichit A."/>
            <person name="de Mattos Luiz.A.T."/>
            <person name="Zimmer P.D."/>
            <person name="Malone G."/>
            <person name="Dellagostin O."/>
            <person name="de Oliveira A.C."/>
            <person name="Bevan M."/>
            <person name="Bancroft I."/>
            <person name="Minx P."/>
            <person name="Cordum H."/>
            <person name="Wilson R."/>
            <person name="Cheng Z."/>
            <person name="Jin W."/>
            <person name="Jiang J."/>
            <person name="Leong S.A."/>
            <person name="Iwama H."/>
            <person name="Gojobori T."/>
            <person name="Itoh T."/>
            <person name="Niimura Y."/>
            <person name="Fujii Y."/>
            <person name="Habara T."/>
            <person name="Sakai H."/>
            <person name="Sato Y."/>
            <person name="Wilson G."/>
            <person name="Kumar K."/>
            <person name="McCouch S."/>
            <person name="Juretic N."/>
            <person name="Hoen D."/>
            <person name="Wright S."/>
            <person name="Bruskiewich R."/>
            <person name="Bureau T."/>
            <person name="Miyao A."/>
            <person name="Hirochika H."/>
            <person name="Nishikawa T."/>
            <person name="Kadowaki K."/>
            <person name="Sugiura M."/>
            <person name="Burr B."/>
            <person name="Sasaki T."/>
        </authorList>
    </citation>
    <scope>NUCLEOTIDE SEQUENCE [LARGE SCALE GENOMIC DNA]</scope>
    <source>
        <strain evidence="4">cv. Nipponbare</strain>
    </source>
</reference>
<gene>
    <name evidence="2" type="ORF">OJ1368_G08.26</name>
    <name evidence="3" type="ORF">P0473D02.11</name>
</gene>
<name>A0A0P0XBK3_ORYSJ</name>
<dbReference type="EMBL" id="AP005542">
    <property type="protein sequence ID" value="BAD13175.1"/>
    <property type="molecule type" value="Genomic_DNA"/>
</dbReference>
<feature type="compositionally biased region" description="Polar residues" evidence="1">
    <location>
        <begin position="79"/>
        <end position="90"/>
    </location>
</feature>
<reference evidence="4" key="4">
    <citation type="journal article" date="2008" name="Nucleic Acids Res.">
        <title>The rice annotation project database (RAP-DB): 2008 update.</title>
        <authorList>
            <consortium name="The rice annotation project (RAP)"/>
        </authorList>
    </citation>
    <scope>GENOME REANNOTATION</scope>
    <source>
        <strain evidence="4">cv. Nipponbare</strain>
    </source>
</reference>
<feature type="region of interest" description="Disordered" evidence="1">
    <location>
        <begin position="51"/>
        <end position="132"/>
    </location>
</feature>
<evidence type="ECO:0000313" key="2">
    <source>
        <dbReference type="EMBL" id="BAD11588.1"/>
    </source>
</evidence>
<dbReference type="AlphaFoldDB" id="A0A0P0XBK3"/>
<reference evidence="2" key="1">
    <citation type="submission" date="2001-07" db="EMBL/GenBank/DDBJ databases">
        <title>Oryza sativa nipponbare(GA3) genomic DNA, chromosome 8, BAC clone:OJ1368_G08.</title>
        <authorList>
            <person name="Sasaki T."/>
            <person name="Matsumoto T."/>
            <person name="Yamamoto K."/>
        </authorList>
    </citation>
    <scope>NUCLEOTIDE SEQUENCE</scope>
</reference>
<evidence type="ECO:0000256" key="1">
    <source>
        <dbReference type="SAM" id="MobiDB-lite"/>
    </source>
</evidence>
<organism evidence="3 4">
    <name type="scientific">Oryza sativa subsp. japonica</name>
    <name type="common">Rice</name>
    <dbReference type="NCBI Taxonomy" id="39947"/>
    <lineage>
        <taxon>Eukaryota</taxon>
        <taxon>Viridiplantae</taxon>
        <taxon>Streptophyta</taxon>
        <taxon>Embryophyta</taxon>
        <taxon>Tracheophyta</taxon>
        <taxon>Spermatophyta</taxon>
        <taxon>Magnoliopsida</taxon>
        <taxon>Liliopsida</taxon>
        <taxon>Poales</taxon>
        <taxon>Poaceae</taxon>
        <taxon>BOP clade</taxon>
        <taxon>Oryzoideae</taxon>
        <taxon>Oryzeae</taxon>
        <taxon>Oryzinae</taxon>
        <taxon>Oryza</taxon>
        <taxon>Oryza sativa</taxon>
    </lineage>
</organism>